<proteinExistence type="predicted"/>
<dbReference type="AlphaFoldDB" id="A0A1C4V7L7"/>
<dbReference type="Proteomes" id="UP000183585">
    <property type="component" value="Unassembled WGS sequence"/>
</dbReference>
<keyword evidence="7" id="KW-0456">Lyase</keyword>
<reference evidence="8" key="1">
    <citation type="submission" date="2016-06" db="EMBL/GenBank/DDBJ databases">
        <authorList>
            <person name="Varghese N."/>
            <person name="Submissions Spin"/>
        </authorList>
    </citation>
    <scope>NUCLEOTIDE SEQUENCE [LARGE SCALE GENOMIC DNA]</scope>
    <source>
        <strain evidence="8">DSM 43168</strain>
    </source>
</reference>
<keyword evidence="2 5" id="KW-0479">Metal-binding</keyword>
<dbReference type="PANTHER" id="PTHR32308:SF0">
    <property type="entry name" value="HPCH_HPAI ALDOLASE_CITRATE LYASE DOMAIN-CONTAINING PROTEIN"/>
    <property type="match status" value="1"/>
</dbReference>
<keyword evidence="3 5" id="KW-0460">Magnesium</keyword>
<evidence type="ECO:0000256" key="1">
    <source>
        <dbReference type="ARBA" id="ARBA00001946"/>
    </source>
</evidence>
<evidence type="ECO:0000256" key="3">
    <source>
        <dbReference type="ARBA" id="ARBA00022842"/>
    </source>
</evidence>
<name>A0A1C4V7L7_9ACTN</name>
<protein>
    <submittedName>
        <fullName evidence="7">Citrate lyase subunit beta / citryl-CoA lyase</fullName>
    </submittedName>
</protein>
<evidence type="ECO:0000256" key="5">
    <source>
        <dbReference type="PIRSR" id="PIRSR015582-2"/>
    </source>
</evidence>
<organism evidence="7 8">
    <name type="scientific">Micromonospora carbonacea</name>
    <dbReference type="NCBI Taxonomy" id="47853"/>
    <lineage>
        <taxon>Bacteria</taxon>
        <taxon>Bacillati</taxon>
        <taxon>Actinomycetota</taxon>
        <taxon>Actinomycetes</taxon>
        <taxon>Micromonosporales</taxon>
        <taxon>Micromonosporaceae</taxon>
        <taxon>Micromonospora</taxon>
    </lineage>
</organism>
<sequence>MAIARSYLYVPGDREEVLARAAGRGADALIIDLEDAVAPASKDRARELVSAFLRDPPVGLALWVRVNPGAEALTDLEAVVAPALAGVCLAKAETAVEVTAVADALGDLERRRDIAPGAIGISALLESAAAVSRINEIATAPRVIRLQLGEADLKADLGVELGPDERELLWVRSRAVLASAAAGIDPPVAPVSIDFRDVDALRESTRALKRLGYRGRACVHPAQVEVVNDVFTPSVEELERARELIEGYEAALAAGSGVFVDATGRMVDLAVVRAARRILELAR</sequence>
<evidence type="ECO:0000259" key="6">
    <source>
        <dbReference type="Pfam" id="PF03328"/>
    </source>
</evidence>
<feature type="binding site" evidence="4">
    <location>
        <position position="126"/>
    </location>
    <ligand>
        <name>substrate</name>
    </ligand>
</feature>
<dbReference type="GO" id="GO:0016829">
    <property type="term" value="F:lyase activity"/>
    <property type="evidence" value="ECO:0007669"/>
    <property type="project" value="UniProtKB-KW"/>
</dbReference>
<evidence type="ECO:0000313" key="7">
    <source>
        <dbReference type="EMBL" id="SCE80004.1"/>
    </source>
</evidence>
<dbReference type="PANTHER" id="PTHR32308">
    <property type="entry name" value="LYASE BETA SUBUNIT, PUTATIVE (AFU_ORTHOLOGUE AFUA_4G13030)-RELATED"/>
    <property type="match status" value="1"/>
</dbReference>
<dbReference type="SUPFAM" id="SSF51621">
    <property type="entry name" value="Phosphoenolpyruvate/pyruvate domain"/>
    <property type="match status" value="1"/>
</dbReference>
<accession>A0A1C4V7L7</accession>
<evidence type="ECO:0000256" key="2">
    <source>
        <dbReference type="ARBA" id="ARBA00022723"/>
    </source>
</evidence>
<evidence type="ECO:0000313" key="8">
    <source>
        <dbReference type="Proteomes" id="UP000183585"/>
    </source>
</evidence>
<dbReference type="Gene3D" id="3.20.20.60">
    <property type="entry name" value="Phosphoenolpyruvate-binding domains"/>
    <property type="match status" value="1"/>
</dbReference>
<dbReference type="InterPro" id="IPR015813">
    <property type="entry name" value="Pyrv/PenolPyrv_kinase-like_dom"/>
</dbReference>
<dbReference type="GO" id="GO:0000287">
    <property type="term" value="F:magnesium ion binding"/>
    <property type="evidence" value="ECO:0007669"/>
    <property type="project" value="TreeGrafter"/>
</dbReference>
<dbReference type="PIRSF" id="PIRSF015582">
    <property type="entry name" value="Cit_lyase_B"/>
    <property type="match status" value="1"/>
</dbReference>
<dbReference type="InterPro" id="IPR040442">
    <property type="entry name" value="Pyrv_kinase-like_dom_sf"/>
</dbReference>
<feature type="binding site" evidence="5">
    <location>
        <position position="152"/>
    </location>
    <ligand>
        <name>Mg(2+)</name>
        <dbReference type="ChEBI" id="CHEBI:18420"/>
    </ligand>
</feature>
<feature type="binding site" evidence="4">
    <location>
        <position position="65"/>
    </location>
    <ligand>
        <name>substrate</name>
    </ligand>
</feature>
<dbReference type="EMBL" id="FMCT01000002">
    <property type="protein sequence ID" value="SCE80004.1"/>
    <property type="molecule type" value="Genomic_DNA"/>
</dbReference>
<comment type="cofactor">
    <cofactor evidence="1">
        <name>Mg(2+)</name>
        <dbReference type="ChEBI" id="CHEBI:18420"/>
    </cofactor>
</comment>
<feature type="domain" description="HpcH/HpaI aldolase/citrate lyase" evidence="6">
    <location>
        <begin position="5"/>
        <end position="221"/>
    </location>
</feature>
<dbReference type="InterPro" id="IPR011206">
    <property type="entry name" value="Citrate_lyase_beta/mcl1/mcl2"/>
</dbReference>
<feature type="binding site" evidence="5">
    <location>
        <position position="126"/>
    </location>
    <ligand>
        <name>Mg(2+)</name>
        <dbReference type="ChEBI" id="CHEBI:18420"/>
    </ligand>
</feature>
<dbReference type="RefSeq" id="WP_074472955.1">
    <property type="nucleotide sequence ID" value="NZ_FMCT01000002.1"/>
</dbReference>
<dbReference type="InterPro" id="IPR005000">
    <property type="entry name" value="Aldolase/citrate-lyase_domain"/>
</dbReference>
<dbReference type="Pfam" id="PF03328">
    <property type="entry name" value="HpcH_HpaI"/>
    <property type="match status" value="1"/>
</dbReference>
<dbReference type="GO" id="GO:0006107">
    <property type="term" value="P:oxaloacetate metabolic process"/>
    <property type="evidence" value="ECO:0007669"/>
    <property type="project" value="TreeGrafter"/>
</dbReference>
<evidence type="ECO:0000256" key="4">
    <source>
        <dbReference type="PIRSR" id="PIRSR015582-1"/>
    </source>
</evidence>
<gene>
    <name evidence="7" type="ORF">GA0070563_10295</name>
</gene>
<keyword evidence="8" id="KW-1185">Reference proteome</keyword>